<reference evidence="7" key="1">
    <citation type="submission" date="2022-11" db="UniProtKB">
        <authorList>
            <consortium name="WormBaseParasite"/>
        </authorList>
    </citation>
    <scope>IDENTIFICATION</scope>
</reference>
<dbReference type="WBParaSite" id="nRc.2.0.1.t38908-RA">
    <property type="protein sequence ID" value="nRc.2.0.1.t38908-RA"/>
    <property type="gene ID" value="nRc.2.0.1.g38908"/>
</dbReference>
<dbReference type="PANTHER" id="PTHR11662:SF399">
    <property type="entry name" value="FI19708P1-RELATED"/>
    <property type="match status" value="1"/>
</dbReference>
<dbReference type="InterPro" id="IPR036259">
    <property type="entry name" value="MFS_trans_sf"/>
</dbReference>
<dbReference type="SUPFAM" id="SSF103473">
    <property type="entry name" value="MFS general substrate transporter"/>
    <property type="match status" value="1"/>
</dbReference>
<dbReference type="Gene3D" id="1.20.1250.20">
    <property type="entry name" value="MFS general substrate transporter like domains"/>
    <property type="match status" value="1"/>
</dbReference>
<evidence type="ECO:0000256" key="5">
    <source>
        <dbReference type="SAM" id="Phobius"/>
    </source>
</evidence>
<evidence type="ECO:0000256" key="3">
    <source>
        <dbReference type="ARBA" id="ARBA00022989"/>
    </source>
</evidence>
<keyword evidence="4 5" id="KW-0472">Membrane</keyword>
<dbReference type="AlphaFoldDB" id="A0A915KLK4"/>
<dbReference type="InterPro" id="IPR050382">
    <property type="entry name" value="MFS_Na/Anion_cotransporter"/>
</dbReference>
<evidence type="ECO:0000313" key="6">
    <source>
        <dbReference type="Proteomes" id="UP000887565"/>
    </source>
</evidence>
<sequence length="127" mass="14564">STNNNSEDLNDSGPQHYFNRFSFFTNFPRRYYLVILAFLGFFNLYAMRVNFSVAILYMTTNRTIVYPDGSSTFNRIPSQFSDVAHSRGIVLSAFFYGYILTQLPGVEIYFYLGCQFGSVVALPLKLV</sequence>
<accession>A0A915KLK4</accession>
<dbReference type="GO" id="GO:0022857">
    <property type="term" value="F:transmembrane transporter activity"/>
    <property type="evidence" value="ECO:0007669"/>
    <property type="project" value="TreeGrafter"/>
</dbReference>
<evidence type="ECO:0000256" key="4">
    <source>
        <dbReference type="ARBA" id="ARBA00023136"/>
    </source>
</evidence>
<proteinExistence type="predicted"/>
<name>A0A915KLK4_ROMCU</name>
<organism evidence="6 7">
    <name type="scientific">Romanomermis culicivorax</name>
    <name type="common">Nematode worm</name>
    <dbReference type="NCBI Taxonomy" id="13658"/>
    <lineage>
        <taxon>Eukaryota</taxon>
        <taxon>Metazoa</taxon>
        <taxon>Ecdysozoa</taxon>
        <taxon>Nematoda</taxon>
        <taxon>Enoplea</taxon>
        <taxon>Dorylaimia</taxon>
        <taxon>Mermithida</taxon>
        <taxon>Mermithoidea</taxon>
        <taxon>Mermithidae</taxon>
        <taxon>Romanomermis</taxon>
    </lineage>
</organism>
<feature type="transmembrane region" description="Helical" evidence="5">
    <location>
        <begin position="31"/>
        <end position="57"/>
    </location>
</feature>
<keyword evidence="6" id="KW-1185">Reference proteome</keyword>
<keyword evidence="3 5" id="KW-1133">Transmembrane helix</keyword>
<dbReference type="PANTHER" id="PTHR11662">
    <property type="entry name" value="SOLUTE CARRIER FAMILY 17"/>
    <property type="match status" value="1"/>
</dbReference>
<keyword evidence="2 5" id="KW-0812">Transmembrane</keyword>
<evidence type="ECO:0000256" key="1">
    <source>
        <dbReference type="ARBA" id="ARBA00004141"/>
    </source>
</evidence>
<dbReference type="GO" id="GO:0006820">
    <property type="term" value="P:monoatomic anion transport"/>
    <property type="evidence" value="ECO:0007669"/>
    <property type="project" value="TreeGrafter"/>
</dbReference>
<protein>
    <submittedName>
        <fullName evidence="7">Sialin</fullName>
    </submittedName>
</protein>
<comment type="subcellular location">
    <subcellularLocation>
        <location evidence="1">Membrane</location>
        <topology evidence="1">Multi-pass membrane protein</topology>
    </subcellularLocation>
</comment>
<dbReference type="GO" id="GO:0016020">
    <property type="term" value="C:membrane"/>
    <property type="evidence" value="ECO:0007669"/>
    <property type="project" value="UniProtKB-SubCell"/>
</dbReference>
<evidence type="ECO:0000256" key="2">
    <source>
        <dbReference type="ARBA" id="ARBA00022692"/>
    </source>
</evidence>
<evidence type="ECO:0000313" key="7">
    <source>
        <dbReference type="WBParaSite" id="nRc.2.0.1.t38908-RA"/>
    </source>
</evidence>
<dbReference type="Proteomes" id="UP000887565">
    <property type="component" value="Unplaced"/>
</dbReference>